<evidence type="ECO:0000313" key="2">
    <source>
        <dbReference type="Proteomes" id="UP000015103"/>
    </source>
</evidence>
<sequence length="63" mass="7613">MQRAVILKLYAELYPRLLLQLDRQLFVRVSSVTKIMCHYYLQVRHQYVKISDDPPLYQKVFLA</sequence>
<dbReference type="InParanoid" id="T1IF19"/>
<name>T1IF19_RHOPR</name>
<organism evidence="1 2">
    <name type="scientific">Rhodnius prolixus</name>
    <name type="common">Triatomid bug</name>
    <dbReference type="NCBI Taxonomy" id="13249"/>
    <lineage>
        <taxon>Eukaryota</taxon>
        <taxon>Metazoa</taxon>
        <taxon>Ecdysozoa</taxon>
        <taxon>Arthropoda</taxon>
        <taxon>Hexapoda</taxon>
        <taxon>Insecta</taxon>
        <taxon>Pterygota</taxon>
        <taxon>Neoptera</taxon>
        <taxon>Paraneoptera</taxon>
        <taxon>Hemiptera</taxon>
        <taxon>Heteroptera</taxon>
        <taxon>Panheteroptera</taxon>
        <taxon>Cimicomorpha</taxon>
        <taxon>Reduviidae</taxon>
        <taxon>Triatominae</taxon>
        <taxon>Rhodnius</taxon>
    </lineage>
</organism>
<dbReference type="EMBL" id="ACPB03007340">
    <property type="status" value="NOT_ANNOTATED_CDS"/>
    <property type="molecule type" value="Genomic_DNA"/>
</dbReference>
<dbReference type="VEuPathDB" id="VectorBase:RPRC014888"/>
<proteinExistence type="predicted"/>
<accession>T1IF19</accession>
<protein>
    <submittedName>
        <fullName evidence="1">Uncharacterized protein</fullName>
    </submittedName>
</protein>
<evidence type="ECO:0000313" key="1">
    <source>
        <dbReference type="EnsemblMetazoa" id="RPRC014888-PA"/>
    </source>
</evidence>
<dbReference type="Proteomes" id="UP000015103">
    <property type="component" value="Unassembled WGS sequence"/>
</dbReference>
<dbReference type="EnsemblMetazoa" id="RPRC014888-RA">
    <property type="protein sequence ID" value="RPRC014888-PA"/>
    <property type="gene ID" value="RPRC014888"/>
</dbReference>
<keyword evidence="2" id="KW-1185">Reference proteome</keyword>
<reference evidence="1" key="1">
    <citation type="submission" date="2015-05" db="UniProtKB">
        <authorList>
            <consortium name="EnsemblMetazoa"/>
        </authorList>
    </citation>
    <scope>IDENTIFICATION</scope>
</reference>
<dbReference type="HOGENOM" id="CLU_2892531_0_0_1"/>
<dbReference type="AlphaFoldDB" id="T1IF19"/>